<keyword evidence="3" id="KW-1185">Reference proteome</keyword>
<accession>A0A6I2L588</accession>
<feature type="domain" description="Transposase (putative) YhgA-like" evidence="1">
    <location>
        <begin position="14"/>
        <end position="165"/>
    </location>
</feature>
<name>A0A6I2L588_9BURK</name>
<evidence type="ECO:0000259" key="1">
    <source>
        <dbReference type="Pfam" id="PF04754"/>
    </source>
</evidence>
<dbReference type="AlphaFoldDB" id="A0A6I2L588"/>
<dbReference type="InterPro" id="IPR051699">
    <property type="entry name" value="Rpn/YhgA-like_nuclease"/>
</dbReference>
<sequence>MHAGARLVLMSEIVYKQLFSHPELVRDLLACVIAADWAQALPTSAFERVNASYTSDHGKSRHQDVVWRASIGGEWVYVYILLEFQSSPERWMALRMLVYVGLLYQDLVAQHKLSKHGKLPPVLPIVFYHGRRPWTAALDIGDLMLPPPTGMERFQPHQRYLLVDQHHDDAFGNIVGLLLRVLHASTELQMKAAMAAFAQRVLQPDLYNARVSLTRWLQLTLREDRSGTSMNLEEDFIMTAKRKYKPEEVFTDEFFDALVLPAEEMFRQRKEEGRQEGERAALEAVLRDLLAGEQAGAESRIAQADSSQLRDWIKSLIAERRPAV</sequence>
<organism evidence="2 3">
    <name type="scientific">Duganella guangzhouensis</name>
    <dbReference type="NCBI Taxonomy" id="2666084"/>
    <lineage>
        <taxon>Bacteria</taxon>
        <taxon>Pseudomonadati</taxon>
        <taxon>Pseudomonadota</taxon>
        <taxon>Betaproteobacteria</taxon>
        <taxon>Burkholderiales</taxon>
        <taxon>Oxalobacteraceae</taxon>
        <taxon>Telluria group</taxon>
        <taxon>Duganella</taxon>
    </lineage>
</organism>
<reference evidence="2 3" key="1">
    <citation type="submission" date="2019-11" db="EMBL/GenBank/DDBJ databases">
        <title>Novel species isolated from a subtropical stream in China.</title>
        <authorList>
            <person name="Lu H."/>
        </authorList>
    </citation>
    <scope>NUCLEOTIDE SEQUENCE [LARGE SCALE GENOMIC DNA]</scope>
    <source>
        <strain evidence="2 3">FT80W</strain>
    </source>
</reference>
<gene>
    <name evidence="2" type="ORF">GJ699_23370</name>
</gene>
<dbReference type="EMBL" id="WKJK01000013">
    <property type="protein sequence ID" value="MRW92943.1"/>
    <property type="molecule type" value="Genomic_DNA"/>
</dbReference>
<dbReference type="Proteomes" id="UP000433309">
    <property type="component" value="Unassembled WGS sequence"/>
</dbReference>
<dbReference type="InterPro" id="IPR006842">
    <property type="entry name" value="Transposase_31"/>
</dbReference>
<comment type="caution">
    <text evidence="2">The sequence shown here is derived from an EMBL/GenBank/DDBJ whole genome shotgun (WGS) entry which is preliminary data.</text>
</comment>
<dbReference type="Pfam" id="PF04754">
    <property type="entry name" value="Transposase_31"/>
    <property type="match status" value="1"/>
</dbReference>
<dbReference type="PANTHER" id="PTHR34611">
    <property type="match status" value="1"/>
</dbReference>
<dbReference type="PANTHER" id="PTHR34611:SF2">
    <property type="entry name" value="INACTIVE RECOMBINATION-PROMOTING NUCLEASE-LIKE PROTEIN RPNE-RELATED"/>
    <property type="match status" value="1"/>
</dbReference>
<evidence type="ECO:0000313" key="3">
    <source>
        <dbReference type="Proteomes" id="UP000433309"/>
    </source>
</evidence>
<proteinExistence type="predicted"/>
<evidence type="ECO:0000313" key="2">
    <source>
        <dbReference type="EMBL" id="MRW92943.1"/>
    </source>
</evidence>
<protein>
    <submittedName>
        <fullName evidence="2">Transposase</fullName>
    </submittedName>
</protein>